<evidence type="ECO:0000256" key="2">
    <source>
        <dbReference type="ARBA" id="ARBA00022694"/>
    </source>
</evidence>
<evidence type="ECO:0000256" key="1">
    <source>
        <dbReference type="ARBA" id="ARBA00022598"/>
    </source>
</evidence>
<dbReference type="Gene3D" id="3.40.50.620">
    <property type="entry name" value="HUPs"/>
    <property type="match status" value="1"/>
</dbReference>
<comment type="function">
    <text evidence="6">Ligates lysine onto the cytidine present at position 34 of the AUA codon-specific tRNA(Ile) that contains the anticodon CAU, in an ATP-dependent manner. Cytidine is converted to lysidine, thus changing the amino acid specificity of the tRNA from methionine to isoleucine.</text>
</comment>
<keyword evidence="2 6" id="KW-0819">tRNA processing</keyword>
<evidence type="ECO:0000313" key="10">
    <source>
        <dbReference type="Proteomes" id="UP000077603"/>
    </source>
</evidence>
<dbReference type="RefSeq" id="WP_025978542.1">
    <property type="nucleotide sequence ID" value="NZ_CP015614.1"/>
</dbReference>
<dbReference type="Proteomes" id="UP000077603">
    <property type="component" value="Chromosome"/>
</dbReference>
<evidence type="ECO:0000259" key="8">
    <source>
        <dbReference type="Pfam" id="PF01171"/>
    </source>
</evidence>
<dbReference type="GO" id="GO:0006400">
    <property type="term" value="P:tRNA modification"/>
    <property type="evidence" value="ECO:0007669"/>
    <property type="project" value="UniProtKB-UniRule"/>
</dbReference>
<keyword evidence="6" id="KW-0963">Cytoplasm</keyword>
<evidence type="ECO:0000256" key="4">
    <source>
        <dbReference type="ARBA" id="ARBA00022840"/>
    </source>
</evidence>
<dbReference type="InterPro" id="IPR012795">
    <property type="entry name" value="tRNA_Ile_lys_synt_N"/>
</dbReference>
<dbReference type="GO" id="GO:0005737">
    <property type="term" value="C:cytoplasm"/>
    <property type="evidence" value="ECO:0007669"/>
    <property type="project" value="UniProtKB-SubCell"/>
</dbReference>
<keyword evidence="1 6" id="KW-0436">Ligase</keyword>
<comment type="similarity">
    <text evidence="6">Belongs to the tRNA(Ile)-lysidine synthase family.</text>
</comment>
<dbReference type="EMBL" id="CP015614">
    <property type="protein sequence ID" value="ANF55013.1"/>
    <property type="molecule type" value="Genomic_DNA"/>
</dbReference>
<name>A0A172Y719_9CAUL</name>
<dbReference type="AlphaFoldDB" id="A0A172Y719"/>
<dbReference type="SUPFAM" id="SSF52402">
    <property type="entry name" value="Adenine nucleotide alpha hydrolases-like"/>
    <property type="match status" value="1"/>
</dbReference>
<dbReference type="InterPro" id="IPR014729">
    <property type="entry name" value="Rossmann-like_a/b/a_fold"/>
</dbReference>
<organism evidence="9 10">
    <name type="scientific">Brevundimonas naejangsanensis</name>
    <dbReference type="NCBI Taxonomy" id="588932"/>
    <lineage>
        <taxon>Bacteria</taxon>
        <taxon>Pseudomonadati</taxon>
        <taxon>Pseudomonadota</taxon>
        <taxon>Alphaproteobacteria</taxon>
        <taxon>Caulobacterales</taxon>
        <taxon>Caulobacteraceae</taxon>
        <taxon>Brevundimonas</taxon>
    </lineage>
</organism>
<dbReference type="KEGG" id="bne:DA69_09795"/>
<evidence type="ECO:0000256" key="5">
    <source>
        <dbReference type="ARBA" id="ARBA00048539"/>
    </source>
</evidence>
<proteinExistence type="inferred from homology"/>
<feature type="region of interest" description="Disordered" evidence="7">
    <location>
        <begin position="231"/>
        <end position="266"/>
    </location>
</feature>
<dbReference type="InterPro" id="IPR012094">
    <property type="entry name" value="tRNA_Ile_lys_synt"/>
</dbReference>
<dbReference type="PANTHER" id="PTHR43033:SF1">
    <property type="entry name" value="TRNA(ILE)-LYSIDINE SYNTHASE-RELATED"/>
    <property type="match status" value="1"/>
</dbReference>
<evidence type="ECO:0000256" key="7">
    <source>
        <dbReference type="SAM" id="MobiDB-lite"/>
    </source>
</evidence>
<evidence type="ECO:0000256" key="3">
    <source>
        <dbReference type="ARBA" id="ARBA00022741"/>
    </source>
</evidence>
<dbReference type="Pfam" id="PF01171">
    <property type="entry name" value="ATP_bind_3"/>
    <property type="match status" value="1"/>
</dbReference>
<dbReference type="NCBIfam" id="TIGR02432">
    <property type="entry name" value="lysidine_TilS_N"/>
    <property type="match status" value="1"/>
</dbReference>
<protein>
    <recommendedName>
        <fullName evidence="6">tRNA(Ile)-lysidine synthase</fullName>
        <ecNumber evidence="6">6.3.4.19</ecNumber>
    </recommendedName>
    <alternativeName>
        <fullName evidence="6">tRNA(Ile)-2-lysyl-cytidine synthase</fullName>
    </alternativeName>
    <alternativeName>
        <fullName evidence="6">tRNA(Ile)-lysidine synthetase</fullName>
    </alternativeName>
</protein>
<comment type="catalytic activity">
    <reaction evidence="5 6">
        <text>cytidine(34) in tRNA(Ile2) + L-lysine + ATP = lysidine(34) in tRNA(Ile2) + AMP + diphosphate + H(+)</text>
        <dbReference type="Rhea" id="RHEA:43744"/>
        <dbReference type="Rhea" id="RHEA-COMP:10625"/>
        <dbReference type="Rhea" id="RHEA-COMP:10670"/>
        <dbReference type="ChEBI" id="CHEBI:15378"/>
        <dbReference type="ChEBI" id="CHEBI:30616"/>
        <dbReference type="ChEBI" id="CHEBI:32551"/>
        <dbReference type="ChEBI" id="CHEBI:33019"/>
        <dbReference type="ChEBI" id="CHEBI:82748"/>
        <dbReference type="ChEBI" id="CHEBI:83665"/>
        <dbReference type="ChEBI" id="CHEBI:456215"/>
        <dbReference type="EC" id="6.3.4.19"/>
    </reaction>
</comment>
<accession>A0A172Y719</accession>
<dbReference type="CDD" id="cd01992">
    <property type="entry name" value="TilS_N"/>
    <property type="match status" value="1"/>
</dbReference>
<gene>
    <name evidence="6" type="primary">tilS</name>
    <name evidence="9" type="ORF">DA69_09795</name>
</gene>
<dbReference type="GO" id="GO:0032267">
    <property type="term" value="F:tRNA(Ile)-lysidine synthase activity"/>
    <property type="evidence" value="ECO:0007669"/>
    <property type="project" value="UniProtKB-EC"/>
</dbReference>
<dbReference type="PANTHER" id="PTHR43033">
    <property type="entry name" value="TRNA(ILE)-LYSIDINE SYNTHASE-RELATED"/>
    <property type="match status" value="1"/>
</dbReference>
<dbReference type="EC" id="6.3.4.19" evidence="6"/>
<evidence type="ECO:0000313" key="9">
    <source>
        <dbReference type="EMBL" id="ANF55013.1"/>
    </source>
</evidence>
<keyword evidence="4 6" id="KW-0067">ATP-binding</keyword>
<sequence>MSDLASRVFARLDARLNHIGPEPVALALSGGGDSMALLDLAAEWARARGRGLLALTVDHNLNPDSAAWTRFAAEAARAAGADWRGLVWAQARGGAGLPARARAARQALLAEAARDAGARVILTGHTADDVAEGEWMRAEGATLGRLRRWSPSPAWPQGRGLMLLRPVLEERREALRDHLRARGLSWLEDPANADVRYGRGRARAALSKALPLEGGEGGGGVDAVPSAQARVTAPSLEAPSQASRAHPHPRPFAPQGGRGSDSDPAWAGVLPLSRDASASALAAVLLCAGGGATPPRGDRLAVLQSRLASGEDFTAVLCGARIEASGARVRAMREPGEWRRRPVAPLDLTPGVAAVWDGRFEITTDQPGLRVDAAAGRLAQLSDQERAALSGLPPAARAAAPVLIDGAGRARLAWRAAQVRALGLRRLALALPPAEGETTQEAGLFQTLHGETPPSDLFSGEDC</sequence>
<keyword evidence="3 6" id="KW-0547">Nucleotide-binding</keyword>
<dbReference type="GO" id="GO:0005524">
    <property type="term" value="F:ATP binding"/>
    <property type="evidence" value="ECO:0007669"/>
    <property type="project" value="UniProtKB-UniRule"/>
</dbReference>
<evidence type="ECO:0000256" key="6">
    <source>
        <dbReference type="HAMAP-Rule" id="MF_01161"/>
    </source>
</evidence>
<comment type="subcellular location">
    <subcellularLocation>
        <location evidence="6">Cytoplasm</location>
    </subcellularLocation>
</comment>
<dbReference type="STRING" id="588932.DA69_09795"/>
<feature type="domain" description="tRNA(Ile)-lysidine/2-thiocytidine synthase N-terminal" evidence="8">
    <location>
        <begin position="24"/>
        <end position="204"/>
    </location>
</feature>
<comment type="domain">
    <text evidence="6">The N-terminal region contains the highly conserved SGGXDS motif, predicted to be a P-loop motif involved in ATP binding.</text>
</comment>
<dbReference type="InterPro" id="IPR011063">
    <property type="entry name" value="TilS/TtcA_N"/>
</dbReference>
<keyword evidence="10" id="KW-1185">Reference proteome</keyword>
<feature type="binding site" evidence="6">
    <location>
        <begin position="29"/>
        <end position="34"/>
    </location>
    <ligand>
        <name>ATP</name>
        <dbReference type="ChEBI" id="CHEBI:30616"/>
    </ligand>
</feature>
<reference evidence="9 10" key="1">
    <citation type="journal article" date="2014" name="Genome Announc.">
        <title>Genome Sequence of a Promising Hydrogen-Producing Facultative Anaerobic Bacterium, Brevundimonas naejangsanensis Strain B1.</title>
        <authorList>
            <person name="Su H."/>
            <person name="Zhang T."/>
            <person name="Bao M."/>
            <person name="Jiang Y."/>
            <person name="Wang Y."/>
            <person name="Tan T."/>
        </authorList>
    </citation>
    <scope>NUCLEOTIDE SEQUENCE [LARGE SCALE GENOMIC DNA]</scope>
    <source>
        <strain evidence="9 10">B1</strain>
    </source>
</reference>
<dbReference type="eggNOG" id="COG0037">
    <property type="taxonomic scope" value="Bacteria"/>
</dbReference>
<dbReference type="HAMAP" id="MF_01161">
    <property type="entry name" value="tRNA_Ile_lys_synt"/>
    <property type="match status" value="1"/>
</dbReference>